<evidence type="ECO:0000313" key="2">
    <source>
        <dbReference type="Proteomes" id="UP000270471"/>
    </source>
</evidence>
<organism evidence="1 2">
    <name type="scientific">Streptomyces shenzhenensis</name>
    <dbReference type="NCBI Taxonomy" id="943815"/>
    <lineage>
        <taxon>Bacteria</taxon>
        <taxon>Bacillati</taxon>
        <taxon>Actinomycetota</taxon>
        <taxon>Actinomycetes</taxon>
        <taxon>Kitasatosporales</taxon>
        <taxon>Streptomycetaceae</taxon>
        <taxon>Streptomyces</taxon>
    </lineage>
</organism>
<name>A0A3M0IGT0_9ACTN</name>
<sequence>MGFRVSFWHISGSRTQGERMSEWDVDARVEELTRGLRRMAARLLQSAAEHPDAVRARELSAAARVLTSDVLARLDGEAVEDSPAHRSEPEVQDTVPLAKSAASEYRAALDELVELYLPDYTRRLDDDPVMTDPDLSYERWNHLHRVRYGRGNTFEDAPLWNDAVSSRGKAVVRGMTSKVEVLRRLHHSYVTRQDLDSPEGELVVQVLQGCKATQRSRAIGDGDFVDELDLKRKLDTLQWRAVVIAAGRGEQARAQLLTQLRQLEVLAAVVLELDTAFRQRSSSPSLGARIAAAAHGVKAVLRHWPPKVEGAVAESGHTTP</sequence>
<accession>A0A3M0IGT0</accession>
<keyword evidence="2" id="KW-1185">Reference proteome</keyword>
<dbReference type="EMBL" id="PENI01000034">
    <property type="protein sequence ID" value="RMB81086.1"/>
    <property type="molecule type" value="Genomic_DNA"/>
</dbReference>
<dbReference type="Proteomes" id="UP000270471">
    <property type="component" value="Unassembled WGS sequence"/>
</dbReference>
<protein>
    <submittedName>
        <fullName evidence="1">Uncharacterized protein</fullName>
    </submittedName>
</protein>
<evidence type="ECO:0000313" key="1">
    <source>
        <dbReference type="EMBL" id="RMB81086.1"/>
    </source>
</evidence>
<comment type="caution">
    <text evidence="1">The sequence shown here is derived from an EMBL/GenBank/DDBJ whole genome shotgun (WGS) entry which is preliminary data.</text>
</comment>
<dbReference type="AlphaFoldDB" id="A0A3M0IGT0"/>
<reference evidence="1 2" key="1">
    <citation type="submission" date="2017-11" db="EMBL/GenBank/DDBJ databases">
        <title>Draft genome of actinobacteria isolated from guarana (Paullinia cupana (Mart.) Ducke.</title>
        <authorList>
            <person name="Siqueira K.A."/>
            <person name="Liotti R.G."/>
            <person name="Mendes T.A.O."/>
            <person name="Soares M.A."/>
        </authorList>
    </citation>
    <scope>NUCLEOTIDE SEQUENCE [LARGE SCALE GENOMIC DNA]</scope>
    <source>
        <strain evidence="1 2">193</strain>
    </source>
</reference>
<gene>
    <name evidence="1" type="ORF">CTZ28_36470</name>
</gene>
<proteinExistence type="predicted"/>